<comment type="caution">
    <text evidence="3">The sequence shown here is derived from an EMBL/GenBank/DDBJ whole genome shotgun (WGS) entry which is preliminary data.</text>
</comment>
<gene>
    <name evidence="2" type="ORF">DW070_15895</name>
    <name evidence="3" type="ORF">DW747_12755</name>
</gene>
<feature type="signal peptide" evidence="1">
    <location>
        <begin position="1"/>
        <end position="19"/>
    </location>
</feature>
<dbReference type="EMBL" id="QVEP01000067">
    <property type="protein sequence ID" value="RGB73145.1"/>
    <property type="molecule type" value="Genomic_DNA"/>
</dbReference>
<evidence type="ECO:0000313" key="4">
    <source>
        <dbReference type="Proteomes" id="UP000260773"/>
    </source>
</evidence>
<reference evidence="4 5" key="1">
    <citation type="submission" date="2018-08" db="EMBL/GenBank/DDBJ databases">
        <title>A genome reference for cultivated species of the human gut microbiota.</title>
        <authorList>
            <person name="Zou Y."/>
            <person name="Xue W."/>
            <person name="Luo G."/>
        </authorList>
    </citation>
    <scope>NUCLEOTIDE SEQUENCE [LARGE SCALE GENOMIC DNA]</scope>
    <source>
        <strain evidence="2 4">AF45-17</strain>
        <strain evidence="3 5">AM28-39</strain>
    </source>
</reference>
<evidence type="ECO:0000313" key="2">
    <source>
        <dbReference type="EMBL" id="RGB73145.1"/>
    </source>
</evidence>
<dbReference type="OrthoDB" id="9812528at2"/>
<dbReference type="PROSITE" id="PS51257">
    <property type="entry name" value="PROKAR_LIPOPROTEIN"/>
    <property type="match status" value="1"/>
</dbReference>
<name>A0A3E2XKQ4_9FIRM</name>
<dbReference type="Proteomes" id="UP000261231">
    <property type="component" value="Unassembled WGS sequence"/>
</dbReference>
<evidence type="ECO:0000256" key="1">
    <source>
        <dbReference type="SAM" id="SignalP"/>
    </source>
</evidence>
<evidence type="ECO:0000313" key="5">
    <source>
        <dbReference type="Proteomes" id="UP000261231"/>
    </source>
</evidence>
<evidence type="ECO:0008006" key="6">
    <source>
        <dbReference type="Google" id="ProtNLM"/>
    </source>
</evidence>
<dbReference type="Proteomes" id="UP000260773">
    <property type="component" value="Unassembled WGS sequence"/>
</dbReference>
<feature type="chain" id="PRO_5038233525" description="Iron transporter" evidence="1">
    <location>
        <begin position="20"/>
        <end position="154"/>
    </location>
</feature>
<evidence type="ECO:0000313" key="3">
    <source>
        <dbReference type="EMBL" id="RGC44645.1"/>
    </source>
</evidence>
<proteinExistence type="predicted"/>
<keyword evidence="5" id="KW-1185">Reference proteome</keyword>
<protein>
    <recommendedName>
        <fullName evidence="6">Iron transporter</fullName>
    </recommendedName>
</protein>
<dbReference type="AlphaFoldDB" id="A0A3E2XKQ4"/>
<dbReference type="RefSeq" id="WP_015513437.1">
    <property type="nucleotide sequence ID" value="NZ_JAJCNA010000023.1"/>
</dbReference>
<sequence length="154" mass="16662">MKKKVIVLLWAVILCCTLAAGCGKKNTLADGTYTADFNTDSSMFHVNEAYDGKGILTVENGQMTIHVSMPSKNIVNLYLGSAEDAQKDGAELIQPVTDTVTYSDGTTEEVNGFDVPVPVIDEEFDLALIGKKGVWYDHKVSVSNPVAVEETESK</sequence>
<dbReference type="EMBL" id="QVFD01000014">
    <property type="protein sequence ID" value="RGC44645.1"/>
    <property type="molecule type" value="Genomic_DNA"/>
</dbReference>
<keyword evidence="1" id="KW-0732">Signal</keyword>
<organism evidence="3 5">
    <name type="scientific">Coprococcus catus</name>
    <dbReference type="NCBI Taxonomy" id="116085"/>
    <lineage>
        <taxon>Bacteria</taxon>
        <taxon>Bacillati</taxon>
        <taxon>Bacillota</taxon>
        <taxon>Clostridia</taxon>
        <taxon>Lachnospirales</taxon>
        <taxon>Lachnospiraceae</taxon>
        <taxon>Coprococcus</taxon>
    </lineage>
</organism>
<accession>A0A3E2XKQ4</accession>
<dbReference type="InterPro" id="IPR037250">
    <property type="entry name" value="NEAT_dom_sf"/>
</dbReference>
<dbReference type="Gene3D" id="2.60.40.1850">
    <property type="match status" value="1"/>
</dbReference>